<sequence length="54" mass="5890">MIGGRTLMESPALEVELLALKKRVDELEEQVRTLTAAGLALARGLENVQRAATR</sequence>
<name>A0ABV5P2E9_9ACTN</name>
<dbReference type="RefSeq" id="WP_345408398.1">
    <property type="nucleotide sequence ID" value="NZ_BAAAXS010000001.1"/>
</dbReference>
<reference evidence="2 3" key="1">
    <citation type="submission" date="2024-09" db="EMBL/GenBank/DDBJ databases">
        <authorList>
            <person name="Sun Q."/>
            <person name="Mori K."/>
        </authorList>
    </citation>
    <scope>NUCLEOTIDE SEQUENCE [LARGE SCALE GENOMIC DNA]</scope>
    <source>
        <strain evidence="2 3">JCM 3324</strain>
    </source>
</reference>
<keyword evidence="3" id="KW-1185">Reference proteome</keyword>
<accession>A0ABV5P2E9</accession>
<organism evidence="2 3">
    <name type="scientific">Nonomuraea salmonea</name>
    <dbReference type="NCBI Taxonomy" id="46181"/>
    <lineage>
        <taxon>Bacteria</taxon>
        <taxon>Bacillati</taxon>
        <taxon>Actinomycetota</taxon>
        <taxon>Actinomycetes</taxon>
        <taxon>Streptosporangiales</taxon>
        <taxon>Streptosporangiaceae</taxon>
        <taxon>Nonomuraea</taxon>
    </lineage>
</organism>
<proteinExistence type="predicted"/>
<gene>
    <name evidence="2" type="ORF">ACFFR3_44915</name>
</gene>
<evidence type="ECO:0008006" key="4">
    <source>
        <dbReference type="Google" id="ProtNLM"/>
    </source>
</evidence>
<protein>
    <recommendedName>
        <fullName evidence="4">Transposase</fullName>
    </recommendedName>
</protein>
<evidence type="ECO:0000256" key="1">
    <source>
        <dbReference type="SAM" id="Coils"/>
    </source>
</evidence>
<comment type="caution">
    <text evidence="2">The sequence shown here is derived from an EMBL/GenBank/DDBJ whole genome shotgun (WGS) entry which is preliminary data.</text>
</comment>
<dbReference type="Proteomes" id="UP001589568">
    <property type="component" value="Unassembled WGS sequence"/>
</dbReference>
<evidence type="ECO:0000313" key="2">
    <source>
        <dbReference type="EMBL" id="MFB9476677.1"/>
    </source>
</evidence>
<feature type="coiled-coil region" evidence="1">
    <location>
        <begin position="10"/>
        <end position="37"/>
    </location>
</feature>
<keyword evidence="1" id="KW-0175">Coiled coil</keyword>
<dbReference type="EMBL" id="JBHMCF010000052">
    <property type="protein sequence ID" value="MFB9476677.1"/>
    <property type="molecule type" value="Genomic_DNA"/>
</dbReference>
<evidence type="ECO:0000313" key="3">
    <source>
        <dbReference type="Proteomes" id="UP001589568"/>
    </source>
</evidence>